<dbReference type="InterPro" id="IPR055487">
    <property type="entry name" value="DUF7059"/>
</dbReference>
<proteinExistence type="inferred from homology"/>
<feature type="domain" description="DUF7059" evidence="6">
    <location>
        <begin position="17"/>
        <end position="99"/>
    </location>
</feature>
<dbReference type="InterPro" id="IPR002052">
    <property type="entry name" value="DNA_methylase_N6_adenine_CS"/>
</dbReference>
<protein>
    <submittedName>
        <fullName evidence="7">Methyltransferase</fullName>
    </submittedName>
</protein>
<dbReference type="PANTHER" id="PTHR45875">
    <property type="entry name" value="METHYLTRANSFERASE N6AMT1"/>
    <property type="match status" value="1"/>
</dbReference>
<dbReference type="GO" id="GO:0032259">
    <property type="term" value="P:methylation"/>
    <property type="evidence" value="ECO:0007669"/>
    <property type="project" value="UniProtKB-KW"/>
</dbReference>
<dbReference type="RefSeq" id="WP_166232565.1">
    <property type="nucleotide sequence ID" value="NZ_CP049865.1"/>
</dbReference>
<dbReference type="KEGG" id="prv:G7070_05365"/>
<keyword evidence="2 7" id="KW-0489">Methyltransferase</keyword>
<dbReference type="Gene3D" id="3.40.50.150">
    <property type="entry name" value="Vaccinia Virus protein VP39"/>
    <property type="match status" value="1"/>
</dbReference>
<evidence type="ECO:0000256" key="4">
    <source>
        <dbReference type="ARBA" id="ARBA00022691"/>
    </source>
</evidence>
<dbReference type="Pfam" id="PF05175">
    <property type="entry name" value="MTS"/>
    <property type="match status" value="1"/>
</dbReference>
<dbReference type="AlphaFoldDB" id="A0A6G7Y592"/>
<dbReference type="CDD" id="cd02440">
    <property type="entry name" value="AdoMet_MTases"/>
    <property type="match status" value="1"/>
</dbReference>
<keyword evidence="3 7" id="KW-0808">Transferase</keyword>
<dbReference type="GO" id="GO:0003676">
    <property type="term" value="F:nucleic acid binding"/>
    <property type="evidence" value="ECO:0007669"/>
    <property type="project" value="InterPro"/>
</dbReference>
<dbReference type="InterPro" id="IPR007848">
    <property type="entry name" value="Small_mtfrase_dom"/>
</dbReference>
<dbReference type="GO" id="GO:0035657">
    <property type="term" value="C:eRF1 methyltransferase complex"/>
    <property type="evidence" value="ECO:0007669"/>
    <property type="project" value="TreeGrafter"/>
</dbReference>
<dbReference type="InterPro" id="IPR029063">
    <property type="entry name" value="SAM-dependent_MTases_sf"/>
</dbReference>
<evidence type="ECO:0000256" key="1">
    <source>
        <dbReference type="ARBA" id="ARBA00006149"/>
    </source>
</evidence>
<dbReference type="Proteomes" id="UP000501058">
    <property type="component" value="Chromosome"/>
</dbReference>
<evidence type="ECO:0000256" key="3">
    <source>
        <dbReference type="ARBA" id="ARBA00022679"/>
    </source>
</evidence>
<dbReference type="SUPFAM" id="SSF53335">
    <property type="entry name" value="S-adenosyl-L-methionine-dependent methyltransferases"/>
    <property type="match status" value="1"/>
</dbReference>
<dbReference type="GO" id="GO:0008757">
    <property type="term" value="F:S-adenosylmethionine-dependent methyltransferase activity"/>
    <property type="evidence" value="ECO:0007669"/>
    <property type="project" value="TreeGrafter"/>
</dbReference>
<dbReference type="Pfam" id="PF23186">
    <property type="entry name" value="DUF7059"/>
    <property type="match status" value="1"/>
</dbReference>
<dbReference type="GO" id="GO:0008170">
    <property type="term" value="F:N-methyltransferase activity"/>
    <property type="evidence" value="ECO:0007669"/>
    <property type="project" value="UniProtKB-ARBA"/>
</dbReference>
<evidence type="ECO:0000313" key="8">
    <source>
        <dbReference type="Proteomes" id="UP000501058"/>
    </source>
</evidence>
<reference evidence="7 8" key="1">
    <citation type="submission" date="2020-03" db="EMBL/GenBank/DDBJ databases">
        <title>Propioniciclava sp. nov., isolated from Hydrophilus acuminatus.</title>
        <authorList>
            <person name="Hyun D.-W."/>
            <person name="Bae J.-W."/>
        </authorList>
    </citation>
    <scope>NUCLEOTIDE SEQUENCE [LARGE SCALE GENOMIC DNA]</scope>
    <source>
        <strain evidence="7 8">HDW11</strain>
    </source>
</reference>
<comment type="similarity">
    <text evidence="1">Belongs to the eukaryotic/archaeal PrmC-related family.</text>
</comment>
<keyword evidence="8" id="KW-1185">Reference proteome</keyword>
<evidence type="ECO:0000256" key="2">
    <source>
        <dbReference type="ARBA" id="ARBA00022603"/>
    </source>
</evidence>
<dbReference type="GO" id="GO:0008276">
    <property type="term" value="F:protein methyltransferase activity"/>
    <property type="evidence" value="ECO:0007669"/>
    <property type="project" value="TreeGrafter"/>
</dbReference>
<feature type="domain" description="Methyltransferase small" evidence="5">
    <location>
        <begin position="147"/>
        <end position="278"/>
    </location>
</feature>
<evidence type="ECO:0000259" key="5">
    <source>
        <dbReference type="Pfam" id="PF05175"/>
    </source>
</evidence>
<dbReference type="EMBL" id="CP049865">
    <property type="protein sequence ID" value="QIK71808.1"/>
    <property type="molecule type" value="Genomic_DNA"/>
</dbReference>
<dbReference type="InterPro" id="IPR052190">
    <property type="entry name" value="Euk-Arch_PrmC-MTase"/>
</dbReference>
<dbReference type="PROSITE" id="PS00092">
    <property type="entry name" value="N6_MTASE"/>
    <property type="match status" value="1"/>
</dbReference>
<evidence type="ECO:0000313" key="7">
    <source>
        <dbReference type="EMBL" id="QIK71808.1"/>
    </source>
</evidence>
<evidence type="ECO:0000259" key="6">
    <source>
        <dbReference type="Pfam" id="PF23186"/>
    </source>
</evidence>
<keyword evidence="4" id="KW-0949">S-adenosyl-L-methionine</keyword>
<gene>
    <name evidence="7" type="ORF">G7070_05365</name>
</gene>
<accession>A0A6G7Y592</accession>
<dbReference type="PANTHER" id="PTHR45875:SF1">
    <property type="entry name" value="METHYLTRANSFERASE N6AMT1"/>
    <property type="match status" value="1"/>
</dbReference>
<sequence>MLDSTDAHALAGRLADAGYTLEATTDRLGDAAVAALARNTTLAARDALGEATDAQADLTRLFLLHDAVPASRVAAALGDPAPLLDAGVLARDGDDLRAALEIRPYAATADPGEPGGFDGWVAHDLLPTLDGRIDAPRPDYVLGLSPASSTLAQMTIRRPVGSALDLGTGCGVQSLHLATHADRVVATDLNPRAVDFARLTVALNGLDVDVRAGSLYEPVADERFDLIVTNPPYVMSPPTGERLVYREGGFAGDGLVEQVVRGGAARLNPGGTLQVLGNWAITDDQPWEERLAGWIAPTGADALVLQRERLDVYEYIEVWLHDAGLVGKPEYAGRYREWLDYFAAHGITGVGMGWIMLHAAGRERPDLRFEEWPHAVVQPVGGAFADHQRGVAEADVTDDHLLSATWTLNPGVDLETLGRPGEADPEHVVYRQRFGFARAVEADTALGAVLGASDGELNAATLIHAVADILDADADALAADLLPRLRDLIRQGYLARSEPAA</sequence>
<name>A0A6G7Y592_9ACTN</name>
<organism evidence="7 8">
    <name type="scientific">Propioniciclava coleopterorum</name>
    <dbReference type="NCBI Taxonomy" id="2714937"/>
    <lineage>
        <taxon>Bacteria</taxon>
        <taxon>Bacillati</taxon>
        <taxon>Actinomycetota</taxon>
        <taxon>Actinomycetes</taxon>
        <taxon>Propionibacteriales</taxon>
        <taxon>Propionibacteriaceae</taxon>
        <taxon>Propioniciclava</taxon>
    </lineage>
</organism>